<name>A0A024GDJ7_9STRA</name>
<sequence>MANDQEVSVSGGKYIMVCALHSSRNQFRYTKADEAYSCPNNSQLGVWCQSGEVSQGYESLKLYLGGEYFQMLIMRWMMKREKSVSVTAFILNGMAMSRSCKKQHLVALSTMEAEFVASLKASQELLGARELFNELNPMILWMDNQAAISQFLNEATSIKDNHIDVRQRVVRADVVNQIIAPSFGSTEERALVKGITQHDRNYACMLERRWMPGWEMKESNYLYLMRFQIMNDVLCRPALLEFTEGIGAEKETFVTFVCFIIDEETIFGLPSTCLIPTNYEHFECFPCLYSNGDSSRDGLHHNSQVSGKTHSADCHFGKQPRKECPEGFDIIADVIIVDFLIL</sequence>
<dbReference type="AlphaFoldDB" id="A0A024GDJ7"/>
<reference evidence="1 2" key="1">
    <citation type="submission" date="2012-05" db="EMBL/GenBank/DDBJ databases">
        <title>Recombination and specialization in a pathogen metapopulation.</title>
        <authorList>
            <person name="Gardiner A."/>
            <person name="Kemen E."/>
            <person name="Schultz-Larsen T."/>
            <person name="MacLean D."/>
            <person name="Van Oosterhout C."/>
            <person name="Jones J.D.G."/>
        </authorList>
    </citation>
    <scope>NUCLEOTIDE SEQUENCE [LARGE SCALE GENOMIC DNA]</scope>
    <source>
        <strain evidence="1 2">Ac Nc2</strain>
    </source>
</reference>
<dbReference type="InParanoid" id="A0A024GDJ7"/>
<comment type="caution">
    <text evidence="1">The sequence shown here is derived from an EMBL/GenBank/DDBJ whole genome shotgun (WGS) entry which is preliminary data.</text>
</comment>
<evidence type="ECO:0000313" key="2">
    <source>
        <dbReference type="Proteomes" id="UP000053237"/>
    </source>
</evidence>
<dbReference type="EMBL" id="CAIX01000080">
    <property type="protein sequence ID" value="CCI44843.1"/>
    <property type="molecule type" value="Genomic_DNA"/>
</dbReference>
<dbReference type="OrthoDB" id="113257at2759"/>
<proteinExistence type="predicted"/>
<gene>
    <name evidence="1" type="ORF">BN9_056670</name>
</gene>
<protein>
    <submittedName>
        <fullName evidence="1">Uncharacterized protein</fullName>
    </submittedName>
</protein>
<accession>A0A024GDJ7</accession>
<keyword evidence="2" id="KW-1185">Reference proteome</keyword>
<evidence type="ECO:0000313" key="1">
    <source>
        <dbReference type="EMBL" id="CCI44843.1"/>
    </source>
</evidence>
<organism evidence="1 2">
    <name type="scientific">Albugo candida</name>
    <dbReference type="NCBI Taxonomy" id="65357"/>
    <lineage>
        <taxon>Eukaryota</taxon>
        <taxon>Sar</taxon>
        <taxon>Stramenopiles</taxon>
        <taxon>Oomycota</taxon>
        <taxon>Peronosporomycetes</taxon>
        <taxon>Albuginales</taxon>
        <taxon>Albuginaceae</taxon>
        <taxon>Albugo</taxon>
    </lineage>
</organism>
<dbReference type="CDD" id="cd09272">
    <property type="entry name" value="RNase_HI_RT_Ty1"/>
    <property type="match status" value="1"/>
</dbReference>
<dbReference type="Proteomes" id="UP000053237">
    <property type="component" value="Unassembled WGS sequence"/>
</dbReference>